<proteinExistence type="predicted"/>
<dbReference type="AlphaFoldDB" id="A0A7X2N2I7"/>
<protein>
    <recommendedName>
        <fullName evidence="4">Lipoprotein</fullName>
    </recommendedName>
</protein>
<evidence type="ECO:0000256" key="1">
    <source>
        <dbReference type="SAM" id="MobiDB-lite"/>
    </source>
</evidence>
<gene>
    <name evidence="2" type="ORF">FYJ50_04050</name>
</gene>
<keyword evidence="3" id="KW-1185">Reference proteome</keyword>
<feature type="region of interest" description="Disordered" evidence="1">
    <location>
        <begin position="114"/>
        <end position="160"/>
    </location>
</feature>
<dbReference type="PROSITE" id="PS51257">
    <property type="entry name" value="PROKAR_LIPOPROTEIN"/>
    <property type="match status" value="1"/>
</dbReference>
<dbReference type="EMBL" id="VUMM01000005">
    <property type="protein sequence ID" value="MSS01284.1"/>
    <property type="molecule type" value="Genomic_DNA"/>
</dbReference>
<accession>A0A7X2N2I7</accession>
<organism evidence="2 3">
    <name type="scientific">Floccifex porci</name>
    <dbReference type="NCBI Taxonomy" id="2606629"/>
    <lineage>
        <taxon>Bacteria</taxon>
        <taxon>Bacillati</taxon>
        <taxon>Bacillota</taxon>
        <taxon>Erysipelotrichia</taxon>
        <taxon>Erysipelotrichales</taxon>
        <taxon>Erysipelotrichaceae</taxon>
        <taxon>Floccifex</taxon>
    </lineage>
</organism>
<evidence type="ECO:0000313" key="2">
    <source>
        <dbReference type="EMBL" id="MSS01284.1"/>
    </source>
</evidence>
<evidence type="ECO:0008006" key="4">
    <source>
        <dbReference type="Google" id="ProtNLM"/>
    </source>
</evidence>
<dbReference type="Proteomes" id="UP000470082">
    <property type="component" value="Unassembled WGS sequence"/>
</dbReference>
<feature type="compositionally biased region" description="Basic and acidic residues" evidence="1">
    <location>
        <begin position="130"/>
        <end position="155"/>
    </location>
</feature>
<sequence>MKTIKRILSCFLTLFLITGCGFKDDEEEKGTSLKSIELELEDDNKYYTNQTIEVEIDTEPDYQLTEDDFSLFGGEIKVKGDTAYLTFKSAGKFHIYAQVEDVKSNTLAITIKSSTTSKVEEKEEEEQEETKENKETEKEEVKKDKNDLTDWENLRDAPGSKVKQASEIANASDSYINQTFAMEGYVPLDGDGTFMETGDGQKIALTGLEIEYTGKIRVYGTYDGNSFKVRSYCAYSNTKVKENAD</sequence>
<reference evidence="2 3" key="1">
    <citation type="submission" date="2019-08" db="EMBL/GenBank/DDBJ databases">
        <title>In-depth cultivation of the pig gut microbiome towards novel bacterial diversity and tailored functional studies.</title>
        <authorList>
            <person name="Wylensek D."/>
            <person name="Hitch T.C.A."/>
            <person name="Clavel T."/>
        </authorList>
    </citation>
    <scope>NUCLEOTIDE SEQUENCE [LARGE SCALE GENOMIC DNA]</scope>
    <source>
        <strain evidence="2 3">LKV-178-WT-2G</strain>
    </source>
</reference>
<name>A0A7X2N2I7_9FIRM</name>
<dbReference type="RefSeq" id="WP_154459751.1">
    <property type="nucleotide sequence ID" value="NZ_VUMM01000005.1"/>
</dbReference>
<evidence type="ECO:0000313" key="3">
    <source>
        <dbReference type="Proteomes" id="UP000470082"/>
    </source>
</evidence>
<comment type="caution">
    <text evidence="2">The sequence shown here is derived from an EMBL/GenBank/DDBJ whole genome shotgun (WGS) entry which is preliminary data.</text>
</comment>